<keyword evidence="3" id="KW-1185">Reference proteome</keyword>
<dbReference type="SUPFAM" id="SSF52540">
    <property type="entry name" value="P-loop containing nucleoside triphosphate hydrolases"/>
    <property type="match status" value="1"/>
</dbReference>
<gene>
    <name evidence="2" type="ORF">VB798_07380</name>
</gene>
<reference evidence="2 3" key="1">
    <citation type="submission" date="2023-12" db="EMBL/GenBank/DDBJ databases">
        <title>Novel species of the genus Arcicella isolated from rivers.</title>
        <authorList>
            <person name="Lu H."/>
        </authorList>
    </citation>
    <scope>NUCLEOTIDE SEQUENCE [LARGE SCALE GENOMIC DNA]</scope>
    <source>
        <strain evidence="2 3">DC25W</strain>
    </source>
</reference>
<feature type="domain" description="TraD/TraG TraM recognition site" evidence="1">
    <location>
        <begin position="344"/>
        <end position="465"/>
    </location>
</feature>
<proteinExistence type="predicted"/>
<dbReference type="RefSeq" id="WP_323257505.1">
    <property type="nucleotide sequence ID" value="NZ_JAYGIM010000005.1"/>
</dbReference>
<name>A0ABU5SGJ8_9BACT</name>
<sequence length="504" mass="57640">METFSLDDPIMELASSTEQYQWTTREAVQGLFCCGGLGAGKTTGTGRQMALRFLSKKFGGLVMTAKPDEKDVWINYCKLTGREDDLIVIEPRGKYYLNFLQYEASQTDGKNELTDNLVDVLKTVIQAGVEKDSGMSNDGFWESALDMLIFNVIDLCRLAYGKVSIQEMYNIVQTIPKGDPKIDLSSDDGEIKAFDKAFQAARDNITIKIDSWMSNLSDKERTEIITNDNLENEMLDGVPEYRLLKFLDQFFIDTYITLSDKTRSIIDFTFSGFLFRLLREPVYSLFCRHDLSTVTPEDSLKGKIILINLPVKVYHKVGRDCQILFKYIWQRAMEKRNVTENSRPVFLWADEAQNFIHEHDVDFQATARSSRICTVYLTQNLPNLYASMGGKQSEYKVKSFLGTLATKIFHANADIETNRYASELIGDSFFEDQSDSITVAKNVSHTRGRSFKLERVVRPEQFISLKTGGPKNNFKVEGYMHRQGDVIMNGDNHIKMNFNQFYQP</sequence>
<comment type="caution">
    <text evidence="2">The sequence shown here is derived from an EMBL/GenBank/DDBJ whole genome shotgun (WGS) entry which is preliminary data.</text>
</comment>
<dbReference type="Gene3D" id="3.40.50.300">
    <property type="entry name" value="P-loop containing nucleotide triphosphate hydrolases"/>
    <property type="match status" value="1"/>
</dbReference>
<evidence type="ECO:0000313" key="2">
    <source>
        <dbReference type="EMBL" id="MEA5426390.1"/>
    </source>
</evidence>
<organism evidence="2 3">
    <name type="scientific">Arcicella lustrica</name>
    <dbReference type="NCBI Taxonomy" id="2984196"/>
    <lineage>
        <taxon>Bacteria</taxon>
        <taxon>Pseudomonadati</taxon>
        <taxon>Bacteroidota</taxon>
        <taxon>Cytophagia</taxon>
        <taxon>Cytophagales</taxon>
        <taxon>Flectobacillaceae</taxon>
        <taxon>Arcicella</taxon>
    </lineage>
</organism>
<evidence type="ECO:0000313" key="3">
    <source>
        <dbReference type="Proteomes" id="UP001302222"/>
    </source>
</evidence>
<dbReference type="EMBL" id="JAYGIM010000005">
    <property type="protein sequence ID" value="MEA5426390.1"/>
    <property type="molecule type" value="Genomic_DNA"/>
</dbReference>
<dbReference type="Proteomes" id="UP001302222">
    <property type="component" value="Unassembled WGS sequence"/>
</dbReference>
<dbReference type="InterPro" id="IPR032689">
    <property type="entry name" value="TraG-D_C"/>
</dbReference>
<evidence type="ECO:0000259" key="1">
    <source>
        <dbReference type="Pfam" id="PF12696"/>
    </source>
</evidence>
<protein>
    <submittedName>
        <fullName evidence="2">TraM recognition domain-containing protein</fullName>
    </submittedName>
</protein>
<dbReference type="InterPro" id="IPR027417">
    <property type="entry name" value="P-loop_NTPase"/>
</dbReference>
<accession>A0ABU5SGJ8</accession>
<dbReference type="Pfam" id="PF12696">
    <property type="entry name" value="TraG-D_C"/>
    <property type="match status" value="1"/>
</dbReference>